<dbReference type="AlphaFoldDB" id="A0A7V8IFT6"/>
<dbReference type="RefSeq" id="WP_039354105.1">
    <property type="nucleotide sequence ID" value="NZ_JSXC01000079.1"/>
</dbReference>
<accession>A0A7V8IFT6</accession>
<proteinExistence type="predicted"/>
<gene>
    <name evidence="1" type="ORF">OI69_18580</name>
</gene>
<dbReference type="OrthoDB" id="6059091at2"/>
<comment type="caution">
    <text evidence="1">The sequence shown here is derived from an EMBL/GenBank/DDBJ whole genome shotgun (WGS) entry which is preliminary data.</text>
</comment>
<keyword evidence="2" id="KW-1185">Reference proteome</keyword>
<organism evidence="1 2">
    <name type="scientific">Pectobacterium fontis</name>
    <dbReference type="NCBI Taxonomy" id="2558042"/>
    <lineage>
        <taxon>Bacteria</taxon>
        <taxon>Pseudomonadati</taxon>
        <taxon>Pseudomonadota</taxon>
        <taxon>Gammaproteobacteria</taxon>
        <taxon>Enterobacterales</taxon>
        <taxon>Pectobacteriaceae</taxon>
        <taxon>Pectobacterium</taxon>
    </lineage>
</organism>
<sequence>MNIYGYESDDGELLSLKEITLQLSVDELTDVIKFMENTLSLMKKHENFGHEHFKDYIRKPCLNMPDLIVSK</sequence>
<dbReference type="Proteomes" id="UP000053038">
    <property type="component" value="Unassembled WGS sequence"/>
</dbReference>
<evidence type="ECO:0000313" key="2">
    <source>
        <dbReference type="Proteomes" id="UP000053038"/>
    </source>
</evidence>
<evidence type="ECO:0000313" key="1">
    <source>
        <dbReference type="EMBL" id="KHN49221.1"/>
    </source>
</evidence>
<protein>
    <submittedName>
        <fullName evidence="1">Uncharacterized protein</fullName>
    </submittedName>
</protein>
<reference evidence="1 2" key="1">
    <citation type="submission" date="2014-10" db="EMBL/GenBank/DDBJ databases">
        <title>Genome sequence of Pectobacterium carotovorum M022.</title>
        <authorList>
            <person name="Chan K.-G."/>
            <person name="Tan W.-S."/>
        </authorList>
    </citation>
    <scope>NUCLEOTIDE SEQUENCE [LARGE SCALE GENOMIC DNA]</scope>
    <source>
        <strain evidence="1 2">M022</strain>
    </source>
</reference>
<dbReference type="EMBL" id="JSXC01000079">
    <property type="protein sequence ID" value="KHN49221.1"/>
    <property type="molecule type" value="Genomic_DNA"/>
</dbReference>
<name>A0A7V8IFT6_9GAMM</name>